<dbReference type="InterPro" id="IPR046347">
    <property type="entry name" value="bZIP_sf"/>
</dbReference>
<dbReference type="EMBL" id="JAATIS010000859">
    <property type="protein sequence ID" value="KAG2467210.1"/>
    <property type="molecule type" value="Genomic_DNA"/>
</dbReference>
<feature type="compositionally biased region" description="Basic and acidic residues" evidence="1">
    <location>
        <begin position="131"/>
        <end position="141"/>
    </location>
</feature>
<dbReference type="PROSITE" id="PS50217">
    <property type="entry name" value="BZIP"/>
    <property type="match status" value="1"/>
</dbReference>
<dbReference type="Gene3D" id="1.20.5.170">
    <property type="match status" value="1"/>
</dbReference>
<dbReference type="SUPFAM" id="SSF57959">
    <property type="entry name" value="Leucine zipper domain"/>
    <property type="match status" value="1"/>
</dbReference>
<keyword evidence="4" id="KW-1185">Reference proteome</keyword>
<feature type="domain" description="BZIP" evidence="2">
    <location>
        <begin position="138"/>
        <end position="201"/>
    </location>
</feature>
<dbReference type="GO" id="GO:0000978">
    <property type="term" value="F:RNA polymerase II cis-regulatory region sequence-specific DNA binding"/>
    <property type="evidence" value="ECO:0007669"/>
    <property type="project" value="TreeGrafter"/>
</dbReference>
<evidence type="ECO:0000259" key="2">
    <source>
        <dbReference type="PROSITE" id="PS50217"/>
    </source>
</evidence>
<feature type="non-terminal residue" evidence="3">
    <location>
        <position position="299"/>
    </location>
</feature>
<dbReference type="GO" id="GO:0000981">
    <property type="term" value="F:DNA-binding transcription factor activity, RNA polymerase II-specific"/>
    <property type="evidence" value="ECO:0007669"/>
    <property type="project" value="TreeGrafter"/>
</dbReference>
<dbReference type="PROSITE" id="PS00036">
    <property type="entry name" value="BZIP_BASIC"/>
    <property type="match status" value="1"/>
</dbReference>
<dbReference type="SMART" id="SM00338">
    <property type="entry name" value="BRLZ"/>
    <property type="match status" value="1"/>
</dbReference>
<feature type="region of interest" description="Disordered" evidence="1">
    <location>
        <begin position="131"/>
        <end position="165"/>
    </location>
</feature>
<reference evidence="3 4" key="1">
    <citation type="journal article" date="2021" name="Cell">
        <title>Tracing the genetic footprints of vertebrate landing in non-teleost ray-finned fishes.</title>
        <authorList>
            <person name="Bi X."/>
            <person name="Wang K."/>
            <person name="Yang L."/>
            <person name="Pan H."/>
            <person name="Jiang H."/>
            <person name="Wei Q."/>
            <person name="Fang M."/>
            <person name="Yu H."/>
            <person name="Zhu C."/>
            <person name="Cai Y."/>
            <person name="He Y."/>
            <person name="Gan X."/>
            <person name="Zeng H."/>
            <person name="Yu D."/>
            <person name="Zhu Y."/>
            <person name="Jiang H."/>
            <person name="Qiu Q."/>
            <person name="Yang H."/>
            <person name="Zhang Y.E."/>
            <person name="Wang W."/>
            <person name="Zhu M."/>
            <person name="He S."/>
            <person name="Zhang G."/>
        </authorList>
    </citation>
    <scope>NUCLEOTIDE SEQUENCE [LARGE SCALE GENOMIC DNA]</scope>
    <source>
        <strain evidence="3">Bchr_013</strain>
    </source>
</reference>
<dbReference type="GO" id="GO:0005634">
    <property type="term" value="C:nucleus"/>
    <property type="evidence" value="ECO:0007669"/>
    <property type="project" value="TreeGrafter"/>
</dbReference>
<evidence type="ECO:0000313" key="3">
    <source>
        <dbReference type="EMBL" id="KAG2467210.1"/>
    </source>
</evidence>
<dbReference type="AlphaFoldDB" id="A0A8X7XDQ1"/>
<feature type="non-terminal residue" evidence="3">
    <location>
        <position position="1"/>
    </location>
</feature>
<protein>
    <submittedName>
        <fullName evidence="3">BATF3 factor</fullName>
    </submittedName>
</protein>
<sequence length="299" mass="32687">MSRPLTGTRIGGVSCVPADDWIEAGPRNASLVPNRDPIGPEGVAQRRQASRGADGQDFETAVQDNITINDKPWQDVSDEIDLQSGLCFTSDFITIHPSVKSETVAIDPENEAHMKKLLTAMPCLAKWSNETEKSLEDDDKKLKRREKNRVAAQRSRKKQTQKADKLHEEYEYLEHENSSLQKEVEKLTDELRRLTEALKAHEPMCPLLHCAITLPSSIFNHSLDPPSSSSVSVFVSGSSSSSSILAVLLDPALGSQLGRSPRMSFSAQWVRASSITGVGLLATGLPEGIRDGVNSSSPE</sequence>
<comment type="caution">
    <text evidence="3">The sequence shown here is derived from an EMBL/GenBank/DDBJ whole genome shotgun (WGS) entry which is preliminary data.</text>
</comment>
<feature type="region of interest" description="Disordered" evidence="1">
    <location>
        <begin position="26"/>
        <end position="57"/>
    </location>
</feature>
<proteinExistence type="predicted"/>
<dbReference type="PANTHER" id="PTHR23351:SF13">
    <property type="entry name" value="BASIC LEUCINE ZIPPER TRANSCRIPTIONAL FACTOR ATF-LIKE 3"/>
    <property type="match status" value="1"/>
</dbReference>
<dbReference type="PANTHER" id="PTHR23351">
    <property type="entry name" value="FOS TRANSCRIPTION FACTOR-RELATED"/>
    <property type="match status" value="1"/>
</dbReference>
<gene>
    <name evidence="3" type="primary">Batf3</name>
    <name evidence="3" type="ORF">GTO96_0010632</name>
</gene>
<name>A0A8X7XDQ1_POLSE</name>
<dbReference type="PRINTS" id="PR00042">
    <property type="entry name" value="LEUZIPPRFOS"/>
</dbReference>
<dbReference type="Proteomes" id="UP000886611">
    <property type="component" value="Unassembled WGS sequence"/>
</dbReference>
<dbReference type="InterPro" id="IPR000837">
    <property type="entry name" value="AP-1"/>
</dbReference>
<dbReference type="InterPro" id="IPR004827">
    <property type="entry name" value="bZIP"/>
</dbReference>
<organism evidence="3 4">
    <name type="scientific">Polypterus senegalus</name>
    <name type="common">Senegal bichir</name>
    <dbReference type="NCBI Taxonomy" id="55291"/>
    <lineage>
        <taxon>Eukaryota</taxon>
        <taxon>Metazoa</taxon>
        <taxon>Chordata</taxon>
        <taxon>Craniata</taxon>
        <taxon>Vertebrata</taxon>
        <taxon>Euteleostomi</taxon>
        <taxon>Actinopterygii</taxon>
        <taxon>Polypteriformes</taxon>
        <taxon>Polypteridae</taxon>
        <taxon>Polypterus</taxon>
    </lineage>
</organism>
<evidence type="ECO:0000256" key="1">
    <source>
        <dbReference type="SAM" id="MobiDB-lite"/>
    </source>
</evidence>
<dbReference type="Pfam" id="PF00170">
    <property type="entry name" value="bZIP_1"/>
    <property type="match status" value="1"/>
</dbReference>
<evidence type="ECO:0000313" key="4">
    <source>
        <dbReference type="Proteomes" id="UP000886611"/>
    </source>
</evidence>
<accession>A0A8X7XDQ1</accession>